<sequence>MRASSPFFCLFLVVLVLCFFSLFFNRLNILRFSEILAIQVNWNEWMDLQHLANGWQPTKAENGRARMSNNNISKRNDP</sequence>
<keyword evidence="2" id="KW-1133">Transmembrane helix</keyword>
<evidence type="ECO:0000313" key="4">
    <source>
        <dbReference type="WBParaSite" id="Minc3s00399g11647"/>
    </source>
</evidence>
<reference evidence="4" key="1">
    <citation type="submission" date="2022-11" db="UniProtKB">
        <authorList>
            <consortium name="WormBaseParasite"/>
        </authorList>
    </citation>
    <scope>IDENTIFICATION</scope>
</reference>
<evidence type="ECO:0000256" key="1">
    <source>
        <dbReference type="SAM" id="MobiDB-lite"/>
    </source>
</evidence>
<organism evidence="3 4">
    <name type="scientific">Meloidogyne incognita</name>
    <name type="common">Southern root-knot nematode worm</name>
    <name type="synonym">Oxyuris incognita</name>
    <dbReference type="NCBI Taxonomy" id="6306"/>
    <lineage>
        <taxon>Eukaryota</taxon>
        <taxon>Metazoa</taxon>
        <taxon>Ecdysozoa</taxon>
        <taxon>Nematoda</taxon>
        <taxon>Chromadorea</taxon>
        <taxon>Rhabditida</taxon>
        <taxon>Tylenchina</taxon>
        <taxon>Tylenchomorpha</taxon>
        <taxon>Tylenchoidea</taxon>
        <taxon>Meloidogynidae</taxon>
        <taxon>Meloidogyninae</taxon>
        <taxon>Meloidogyne</taxon>
        <taxon>Meloidogyne incognita group</taxon>
    </lineage>
</organism>
<evidence type="ECO:0000256" key="2">
    <source>
        <dbReference type="SAM" id="Phobius"/>
    </source>
</evidence>
<dbReference type="AlphaFoldDB" id="A0A914LBK2"/>
<feature type="compositionally biased region" description="Polar residues" evidence="1">
    <location>
        <begin position="67"/>
        <end position="78"/>
    </location>
</feature>
<feature type="transmembrane region" description="Helical" evidence="2">
    <location>
        <begin position="7"/>
        <end position="24"/>
    </location>
</feature>
<feature type="region of interest" description="Disordered" evidence="1">
    <location>
        <begin position="59"/>
        <end position="78"/>
    </location>
</feature>
<name>A0A914LBK2_MELIC</name>
<dbReference type="Proteomes" id="UP000887563">
    <property type="component" value="Unplaced"/>
</dbReference>
<keyword evidence="2" id="KW-0472">Membrane</keyword>
<accession>A0A914LBK2</accession>
<proteinExistence type="predicted"/>
<dbReference type="WBParaSite" id="Minc3s00399g11647">
    <property type="protein sequence ID" value="Minc3s00399g11647"/>
    <property type="gene ID" value="Minc3s00399g11647"/>
</dbReference>
<protein>
    <submittedName>
        <fullName evidence="4">Secreted protein</fullName>
    </submittedName>
</protein>
<keyword evidence="3" id="KW-1185">Reference proteome</keyword>
<evidence type="ECO:0000313" key="3">
    <source>
        <dbReference type="Proteomes" id="UP000887563"/>
    </source>
</evidence>
<keyword evidence="2" id="KW-0812">Transmembrane</keyword>